<dbReference type="Gene3D" id="3.40.50.300">
    <property type="entry name" value="P-loop containing nucleotide triphosphate hydrolases"/>
    <property type="match status" value="1"/>
</dbReference>
<proteinExistence type="predicted"/>
<comment type="caution">
    <text evidence="2">The sequence shown here is derived from an EMBL/GenBank/DDBJ whole genome shotgun (WGS) entry which is preliminary data.</text>
</comment>
<dbReference type="InterPro" id="IPR040632">
    <property type="entry name" value="Sulfotransfer_4"/>
</dbReference>
<evidence type="ECO:0000313" key="3">
    <source>
        <dbReference type="Proteomes" id="UP001444661"/>
    </source>
</evidence>
<feature type="compositionally biased region" description="Low complexity" evidence="1">
    <location>
        <begin position="95"/>
        <end position="139"/>
    </location>
</feature>
<name>A0ABR1RPN9_9PEZI</name>
<feature type="compositionally biased region" description="Polar residues" evidence="1">
    <location>
        <begin position="75"/>
        <end position="91"/>
    </location>
</feature>
<sequence>MGATASVPRDRTRQLQVIDAGYARTATLSYSLALSRLLDGPVMHGGTQLFHREDSYCRQLDALYRLRRAPGATVASSSGRCATSPRASSPARTAPCSTSCRSCSSSTPTPRWSWSRATRRAGGAASGRSRSSMRTAGSRCAASRCFLRRCRGRGGSPLLRGGSTMSK</sequence>
<reference evidence="2 3" key="1">
    <citation type="submission" date="2023-01" db="EMBL/GenBank/DDBJ databases">
        <title>Analysis of 21 Apiospora genomes using comparative genomics revels a genus with tremendous synthesis potential of carbohydrate active enzymes and secondary metabolites.</title>
        <authorList>
            <person name="Sorensen T."/>
        </authorList>
    </citation>
    <scope>NUCLEOTIDE SEQUENCE [LARGE SCALE GENOMIC DNA]</scope>
    <source>
        <strain evidence="2 3">CBS 33761</strain>
    </source>
</reference>
<dbReference type="EMBL" id="JAQQWK010000014">
    <property type="protein sequence ID" value="KAK8016900.1"/>
    <property type="molecule type" value="Genomic_DNA"/>
</dbReference>
<dbReference type="Pfam" id="PF17784">
    <property type="entry name" value="Sulfotransfer_4"/>
    <property type="match status" value="1"/>
</dbReference>
<protein>
    <submittedName>
        <fullName evidence="2">Uncharacterized protein</fullName>
    </submittedName>
</protein>
<dbReference type="Proteomes" id="UP001444661">
    <property type="component" value="Unassembled WGS sequence"/>
</dbReference>
<dbReference type="InterPro" id="IPR027417">
    <property type="entry name" value="P-loop_NTPase"/>
</dbReference>
<accession>A0ABR1RPN9</accession>
<feature type="region of interest" description="Disordered" evidence="1">
    <location>
        <begin position="75"/>
        <end position="140"/>
    </location>
</feature>
<evidence type="ECO:0000313" key="2">
    <source>
        <dbReference type="EMBL" id="KAK8016900.1"/>
    </source>
</evidence>
<evidence type="ECO:0000256" key="1">
    <source>
        <dbReference type="SAM" id="MobiDB-lite"/>
    </source>
</evidence>
<organism evidence="2 3">
    <name type="scientific">Apiospora rasikravindrae</name>
    <dbReference type="NCBI Taxonomy" id="990691"/>
    <lineage>
        <taxon>Eukaryota</taxon>
        <taxon>Fungi</taxon>
        <taxon>Dikarya</taxon>
        <taxon>Ascomycota</taxon>
        <taxon>Pezizomycotina</taxon>
        <taxon>Sordariomycetes</taxon>
        <taxon>Xylariomycetidae</taxon>
        <taxon>Amphisphaeriales</taxon>
        <taxon>Apiosporaceae</taxon>
        <taxon>Apiospora</taxon>
    </lineage>
</organism>
<gene>
    <name evidence="2" type="ORF">PG993_015089</name>
</gene>
<keyword evidence="3" id="KW-1185">Reference proteome</keyword>